<evidence type="ECO:0000313" key="10">
    <source>
        <dbReference type="Proteomes" id="UP000321154"/>
    </source>
</evidence>
<feature type="transmembrane region" description="Helical" evidence="6">
    <location>
        <begin position="219"/>
        <end position="238"/>
    </location>
</feature>
<evidence type="ECO:0000256" key="4">
    <source>
        <dbReference type="ARBA" id="ARBA00022989"/>
    </source>
</evidence>
<reference evidence="8 10" key="1">
    <citation type="submission" date="2019-07" db="EMBL/GenBank/DDBJ databases">
        <title>Whole genome shotgun sequence of Frigoribacterium faeni NBRC 103066.</title>
        <authorList>
            <person name="Hosoyama A."/>
            <person name="Uohara A."/>
            <person name="Ohji S."/>
            <person name="Ichikawa N."/>
        </authorList>
    </citation>
    <scope>NUCLEOTIDE SEQUENCE [LARGE SCALE GENOMIC DNA]</scope>
    <source>
        <strain evidence="8 10">NBRC 103066</strain>
    </source>
</reference>
<feature type="compositionally biased region" description="Acidic residues" evidence="7">
    <location>
        <begin position="250"/>
        <end position="259"/>
    </location>
</feature>
<dbReference type="InterPro" id="IPR002994">
    <property type="entry name" value="Surf1/Shy1"/>
</dbReference>
<dbReference type="CDD" id="cd06662">
    <property type="entry name" value="SURF1"/>
    <property type="match status" value="1"/>
</dbReference>
<dbReference type="GO" id="GO:0005886">
    <property type="term" value="C:plasma membrane"/>
    <property type="evidence" value="ECO:0007669"/>
    <property type="project" value="UniProtKB-SubCell"/>
</dbReference>
<dbReference type="EMBL" id="BJUV01000002">
    <property type="protein sequence ID" value="GEK81951.1"/>
    <property type="molecule type" value="Genomic_DNA"/>
</dbReference>
<gene>
    <name evidence="9" type="ORF">FB463_001135</name>
    <name evidence="8" type="ORF">FFA01_02600</name>
</gene>
<comment type="similarity">
    <text evidence="2 6">Belongs to the SURF1 family.</text>
</comment>
<dbReference type="Proteomes" id="UP000522688">
    <property type="component" value="Unassembled WGS sequence"/>
</dbReference>
<feature type="transmembrane region" description="Helical" evidence="6">
    <location>
        <begin position="12"/>
        <end position="34"/>
    </location>
</feature>
<keyword evidence="3 6" id="KW-0812">Transmembrane</keyword>
<keyword evidence="10" id="KW-1185">Reference proteome</keyword>
<comment type="subcellular location">
    <subcellularLocation>
        <location evidence="6">Cell membrane</location>
        <topology evidence="6">Multi-pass membrane protein</topology>
    </subcellularLocation>
    <subcellularLocation>
        <location evidence="1">Membrane</location>
    </subcellularLocation>
</comment>
<dbReference type="PANTHER" id="PTHR23427:SF2">
    <property type="entry name" value="SURFEIT LOCUS PROTEIN 1"/>
    <property type="match status" value="1"/>
</dbReference>
<keyword evidence="6" id="KW-1003">Cell membrane</keyword>
<evidence type="ECO:0000256" key="2">
    <source>
        <dbReference type="ARBA" id="ARBA00007165"/>
    </source>
</evidence>
<evidence type="ECO:0000256" key="5">
    <source>
        <dbReference type="ARBA" id="ARBA00023136"/>
    </source>
</evidence>
<dbReference type="RefSeq" id="WP_146852180.1">
    <property type="nucleotide sequence ID" value="NZ_BAAAHR010000002.1"/>
</dbReference>
<dbReference type="InterPro" id="IPR045214">
    <property type="entry name" value="Surf1/Surf4"/>
</dbReference>
<dbReference type="Pfam" id="PF02104">
    <property type="entry name" value="SURF1"/>
    <property type="match status" value="1"/>
</dbReference>
<evidence type="ECO:0000313" key="11">
    <source>
        <dbReference type="Proteomes" id="UP000522688"/>
    </source>
</evidence>
<dbReference type="AlphaFoldDB" id="A0A7W3JHI8"/>
<dbReference type="PROSITE" id="PS50895">
    <property type="entry name" value="SURF1"/>
    <property type="match status" value="1"/>
</dbReference>
<sequence>MTGWRSVLTSKWLGYLGVVVAFAIICGMLANWQWNRHEEKMAVVHQLEQRYDAPAMPLDEALPALDSYDPADEWQPVEMTGRYLVDETLLVRNRPYNGQPGFAVLVPFQTDRGGVFVVDRGWVPTGNDQDAPDEIPDPPVGEVTVTARLKPGEPAVGDRTAVAGTNQIATIQLSEVQKQVDGAIYTAAYGQLMAEDPSPAAAPVTYAEPEIDTGLNLSYFVQWIMFAAGAFFFLFYVIRQEQRNSRADAEEGLDDTDGRDDERRRRRDARPRSDNDVEDDILDSVPR</sequence>
<evidence type="ECO:0000256" key="3">
    <source>
        <dbReference type="ARBA" id="ARBA00022692"/>
    </source>
</evidence>
<dbReference type="EMBL" id="JACGWW010000001">
    <property type="protein sequence ID" value="MBA8812911.1"/>
    <property type="molecule type" value="Genomic_DNA"/>
</dbReference>
<feature type="region of interest" description="Disordered" evidence="7">
    <location>
        <begin position="245"/>
        <end position="287"/>
    </location>
</feature>
<keyword evidence="4 6" id="KW-1133">Transmembrane helix</keyword>
<keyword evidence="5 6" id="KW-0472">Membrane</keyword>
<evidence type="ECO:0000256" key="6">
    <source>
        <dbReference type="RuleBase" id="RU363076"/>
    </source>
</evidence>
<organism evidence="9 11">
    <name type="scientific">Frigoribacterium faeni</name>
    <dbReference type="NCBI Taxonomy" id="145483"/>
    <lineage>
        <taxon>Bacteria</taxon>
        <taxon>Bacillati</taxon>
        <taxon>Actinomycetota</taxon>
        <taxon>Actinomycetes</taxon>
        <taxon>Micrococcales</taxon>
        <taxon>Microbacteriaceae</taxon>
        <taxon>Frigoribacterium</taxon>
    </lineage>
</organism>
<feature type="compositionally biased region" description="Acidic residues" evidence="7">
    <location>
        <begin position="276"/>
        <end position="287"/>
    </location>
</feature>
<dbReference type="PANTHER" id="PTHR23427">
    <property type="entry name" value="SURFEIT LOCUS PROTEIN"/>
    <property type="match status" value="1"/>
</dbReference>
<reference evidence="9 11" key="2">
    <citation type="submission" date="2020-07" db="EMBL/GenBank/DDBJ databases">
        <title>Sequencing the genomes of 1000 actinobacteria strains.</title>
        <authorList>
            <person name="Klenk H.-P."/>
        </authorList>
    </citation>
    <scope>NUCLEOTIDE SEQUENCE [LARGE SCALE GENOMIC DNA]</scope>
    <source>
        <strain evidence="9 11">DSM 10309</strain>
    </source>
</reference>
<name>A0A7W3JHI8_9MICO</name>
<protein>
    <recommendedName>
        <fullName evidence="6">SURF1-like protein</fullName>
    </recommendedName>
</protein>
<accession>A0A7W3JHI8</accession>
<dbReference type="OrthoDB" id="9807214at2"/>
<evidence type="ECO:0000256" key="1">
    <source>
        <dbReference type="ARBA" id="ARBA00004370"/>
    </source>
</evidence>
<evidence type="ECO:0000256" key="7">
    <source>
        <dbReference type="SAM" id="MobiDB-lite"/>
    </source>
</evidence>
<evidence type="ECO:0000313" key="9">
    <source>
        <dbReference type="EMBL" id="MBA8812911.1"/>
    </source>
</evidence>
<evidence type="ECO:0000313" key="8">
    <source>
        <dbReference type="EMBL" id="GEK81951.1"/>
    </source>
</evidence>
<comment type="caution">
    <text evidence="9">The sequence shown here is derived from an EMBL/GenBank/DDBJ whole genome shotgun (WGS) entry which is preliminary data.</text>
</comment>
<proteinExistence type="inferred from homology"/>
<dbReference type="Proteomes" id="UP000321154">
    <property type="component" value="Unassembled WGS sequence"/>
</dbReference>